<dbReference type="OrthoDB" id="9758307at2"/>
<evidence type="ECO:0000259" key="4">
    <source>
        <dbReference type="Pfam" id="PF00669"/>
    </source>
</evidence>
<organism evidence="5 6">
    <name type="scientific">Helicobacter enhydrae</name>
    <dbReference type="NCBI Taxonomy" id="222136"/>
    <lineage>
        <taxon>Bacteria</taxon>
        <taxon>Pseudomonadati</taxon>
        <taxon>Campylobacterota</taxon>
        <taxon>Epsilonproteobacteria</taxon>
        <taxon>Campylobacterales</taxon>
        <taxon>Helicobacteraceae</taxon>
        <taxon>Helicobacter</taxon>
    </lineage>
</organism>
<evidence type="ECO:0000313" key="6">
    <source>
        <dbReference type="Proteomes" id="UP000092884"/>
    </source>
</evidence>
<gene>
    <name evidence="5" type="ORF">BBW65_06385</name>
</gene>
<name>A0A1B1U6Y5_9HELI</name>
<dbReference type="Pfam" id="PF00669">
    <property type="entry name" value="Flagellin_N"/>
    <property type="match status" value="1"/>
</dbReference>
<comment type="subunit">
    <text evidence="3">Heteromer of FlaA and FlaB. FlaB is located proximal to the hook while the remainder of the filament is composed of the predominant FlaA.</text>
</comment>
<evidence type="ECO:0000256" key="2">
    <source>
        <dbReference type="ARBA" id="ARBA00025143"/>
    </source>
</evidence>
<evidence type="ECO:0000256" key="1">
    <source>
        <dbReference type="ARBA" id="ARBA00023026"/>
    </source>
</evidence>
<evidence type="ECO:0000256" key="3">
    <source>
        <dbReference type="ARBA" id="ARBA00025928"/>
    </source>
</evidence>
<dbReference type="GO" id="GO:0005198">
    <property type="term" value="F:structural molecule activity"/>
    <property type="evidence" value="ECO:0007669"/>
    <property type="project" value="InterPro"/>
</dbReference>
<feature type="domain" description="Flagellin N-terminal" evidence="4">
    <location>
        <begin position="9"/>
        <end position="139"/>
    </location>
</feature>
<dbReference type="AlphaFoldDB" id="A0A1B1U6Y5"/>
<keyword evidence="6" id="KW-1185">Reference proteome</keyword>
<dbReference type="Gene3D" id="1.20.1330.10">
    <property type="entry name" value="f41 fragment of flagellin, N-terminal domain"/>
    <property type="match status" value="2"/>
</dbReference>
<dbReference type="PANTHER" id="PTHR42792">
    <property type="entry name" value="FLAGELLIN"/>
    <property type="match status" value="1"/>
</dbReference>
<comment type="function">
    <text evidence="2">Flagellin is the subunit protein which polymerizes to form the filaments of bacterial flagella. Important for motility and virulence.</text>
</comment>
<evidence type="ECO:0000313" key="5">
    <source>
        <dbReference type="EMBL" id="ANV98445.1"/>
    </source>
</evidence>
<dbReference type="SUPFAM" id="SSF64518">
    <property type="entry name" value="Phase 1 flagellin"/>
    <property type="match status" value="1"/>
</dbReference>
<accession>A0A1B1U6Y5</accession>
<dbReference type="STRING" id="222136.BBW65_06385"/>
<dbReference type="PANTHER" id="PTHR42792:SF1">
    <property type="entry name" value="FLAGELLAR HOOK-ASSOCIATED PROTEIN 3"/>
    <property type="match status" value="1"/>
</dbReference>
<sequence>MRVTFGGKYNQMHKTQRNLQGELNELNAKLASGKKIQHSYENSSIYNRDLQLGYQENTLSQGIDIAQNAYNSTLNTDKALSELNSSLMQFNTKLLQVANQPQSQTSRIAIANDLRSLKDHMINIANTSIAGDYLFSGTKIKTPPISPNGNYNGNNEKLEALIGSNVRVPYNITGQELFLGKSTSQNRSITSNIKHYNLTKLQPSIMSKLEKDAPPQEVFIKADDTIRDLFGDNDDDPSNDAPIYFYLQGTRPDGTHFKSKFEFEQKYDNVEYATKVEDLLRKIGQEYGNNHLSKTVDVQLNAWGEIEIKSLVPGSPHLDFNLVASNANVENLKELGSSGAKVMSFQKSPYISSQMLDSITQQNDDFKPFIIGTPTTFISLKENTLANLNTPLQDTLSPLAQSLLIDIGPSASTDQETQENITLEIPKDGTTFGELAKKIKGLYQQNGKNVEVEIAEGKIFVIDLDAQKNGEKTPLTLKITALDHQKQPVAGIPTNYQLAHDDVFFEKNSSKLVSNISQILLDNSGYAKDTTKLSEVAGDLVGQVYTLNIKDHNGQPIQAQLSFEENGGFLILPSLQSNEEPYRIPIVDLNEKGASSITPTQNITYRQLMGAFSLALNYSNQEDKTYKALSSIPQNFTIELKELYEKTIIQAQSRTEISLNQKGQMQITDRVHSVTKMDFSFSNQNDLDFSAPTIQDTMSGLRLHSNNALTVKNSFFDFFGALDTAISAVQDGIYRPDEFPLSYNDGMRNIGIQNSLDIITQLTDHIEKVTALNGAYGRNLENSIEKNQALKTQIQNLKGENMGADIAETYNKFQTLSTNYDAALSSAGKINKMTILDYV</sequence>
<dbReference type="EMBL" id="CP016503">
    <property type="protein sequence ID" value="ANV98445.1"/>
    <property type="molecule type" value="Genomic_DNA"/>
</dbReference>
<protein>
    <recommendedName>
        <fullName evidence="4">Flagellin N-terminal domain-containing protein</fullName>
    </recommendedName>
</protein>
<reference evidence="6" key="1">
    <citation type="submission" date="2016-07" db="EMBL/GenBank/DDBJ databases">
        <authorList>
            <person name="Florea S."/>
            <person name="Webb J.S."/>
            <person name="Jaromczyk J."/>
            <person name="Schardl C.L."/>
        </authorList>
    </citation>
    <scope>NUCLEOTIDE SEQUENCE [LARGE SCALE GENOMIC DNA]</scope>
    <source>
        <strain evidence="6">MIT 01-6242</strain>
    </source>
</reference>
<dbReference type="GO" id="GO:0009288">
    <property type="term" value="C:bacterial-type flagellum"/>
    <property type="evidence" value="ECO:0007669"/>
    <property type="project" value="InterPro"/>
</dbReference>
<dbReference type="InterPro" id="IPR001029">
    <property type="entry name" value="Flagellin_N"/>
</dbReference>
<keyword evidence="1" id="KW-0843">Virulence</keyword>
<dbReference type="NCBIfam" id="NF006265">
    <property type="entry name" value="PRK08412.1"/>
    <property type="match status" value="1"/>
</dbReference>
<proteinExistence type="predicted"/>
<dbReference type="Proteomes" id="UP000092884">
    <property type="component" value="Chromosome"/>
</dbReference>
<dbReference type="InterPro" id="IPR001492">
    <property type="entry name" value="Flagellin"/>
</dbReference>
<dbReference type="RefSeq" id="WP_066341199.1">
    <property type="nucleotide sequence ID" value="NZ_CP016503.1"/>
</dbReference>
<dbReference type="KEGG" id="het:BBW65_06385"/>